<name>A0ABS7WPX6_9BACT</name>
<dbReference type="EMBL" id="JACGBB010000002">
    <property type="protein sequence ID" value="MBZ7986823.1"/>
    <property type="molecule type" value="Genomic_DNA"/>
</dbReference>
<keyword evidence="9" id="KW-1185">Reference proteome</keyword>
<dbReference type="PANTHER" id="PTHR32322">
    <property type="entry name" value="INNER MEMBRANE TRANSPORTER"/>
    <property type="match status" value="1"/>
</dbReference>
<feature type="domain" description="EamA" evidence="7">
    <location>
        <begin position="7"/>
        <end position="142"/>
    </location>
</feature>
<organism evidence="8 9">
    <name type="scientific">Campylobacter canadensis</name>
    <dbReference type="NCBI Taxonomy" id="449520"/>
    <lineage>
        <taxon>Bacteria</taxon>
        <taxon>Pseudomonadati</taxon>
        <taxon>Campylobacterota</taxon>
        <taxon>Epsilonproteobacteria</taxon>
        <taxon>Campylobacterales</taxon>
        <taxon>Campylobacteraceae</taxon>
        <taxon>Campylobacter</taxon>
    </lineage>
</organism>
<keyword evidence="4 6" id="KW-1133">Transmembrane helix</keyword>
<feature type="transmembrane region" description="Helical" evidence="6">
    <location>
        <begin position="250"/>
        <end position="267"/>
    </location>
</feature>
<reference evidence="8 9" key="1">
    <citation type="submission" date="2020-07" db="EMBL/GenBank/DDBJ databases">
        <title>Transfer of Campylobacter canadensis to the novel genus Avispirillum gen. nov., that also includes two novel species recovered from migratory waterfowl: Avispirillum anseris sp. nov. and Avispirillum brantae sp. nov.</title>
        <authorList>
            <person name="Miller W.G."/>
            <person name="Chapman M.H."/>
            <person name="Yee E."/>
            <person name="Inglis G.D."/>
        </authorList>
    </citation>
    <scope>NUCLEOTIDE SEQUENCE [LARGE SCALE GENOMIC DNA]</scope>
    <source>
        <strain evidence="8 9">L283</strain>
    </source>
</reference>
<accession>A0ABS7WPX6</accession>
<evidence type="ECO:0000256" key="4">
    <source>
        <dbReference type="ARBA" id="ARBA00022989"/>
    </source>
</evidence>
<feature type="transmembrane region" description="Helical" evidence="6">
    <location>
        <begin position="97"/>
        <end position="117"/>
    </location>
</feature>
<feature type="transmembrane region" description="Helical" evidence="6">
    <location>
        <begin position="69"/>
        <end position="91"/>
    </location>
</feature>
<feature type="transmembrane region" description="Helical" evidence="6">
    <location>
        <begin position="129"/>
        <end position="147"/>
    </location>
</feature>
<evidence type="ECO:0000256" key="5">
    <source>
        <dbReference type="ARBA" id="ARBA00023136"/>
    </source>
</evidence>
<dbReference type="InterPro" id="IPR050638">
    <property type="entry name" value="AA-Vitamin_Transporters"/>
</dbReference>
<feature type="transmembrane region" description="Helical" evidence="6">
    <location>
        <begin position="38"/>
        <end position="57"/>
    </location>
</feature>
<evidence type="ECO:0000256" key="3">
    <source>
        <dbReference type="ARBA" id="ARBA00022692"/>
    </source>
</evidence>
<feature type="transmembrane region" description="Helical" evidence="6">
    <location>
        <begin position="186"/>
        <end position="203"/>
    </location>
</feature>
<gene>
    <name evidence="8" type="ORF">AVCANL283_01655</name>
</gene>
<proteinExistence type="predicted"/>
<comment type="subcellular location">
    <subcellularLocation>
        <location evidence="1">Cell membrane</location>
        <topology evidence="1">Multi-pass membrane protein</topology>
    </subcellularLocation>
</comment>
<evidence type="ECO:0000313" key="8">
    <source>
        <dbReference type="EMBL" id="MBZ7986823.1"/>
    </source>
</evidence>
<protein>
    <submittedName>
        <fullName evidence="8">DMT family transporter</fullName>
    </submittedName>
</protein>
<keyword evidence="2" id="KW-1003">Cell membrane</keyword>
<feature type="domain" description="EamA" evidence="7">
    <location>
        <begin position="159"/>
        <end position="290"/>
    </location>
</feature>
<feature type="transmembrane region" description="Helical" evidence="6">
    <location>
        <begin position="153"/>
        <end position="174"/>
    </location>
</feature>
<evidence type="ECO:0000256" key="1">
    <source>
        <dbReference type="ARBA" id="ARBA00004651"/>
    </source>
</evidence>
<sequence>MKERYLLILLIIAMFLWGSSWPSSKILTTYADASVVAFWRFFFVFLGTLFVIIALKIPLKINKSALKWVLIAAFLNALYTFIFFIALRYGFAGKGGVLVTTMIPMFSYLIFIVVLLFSKNKLRDKISKYELLGLFLGLLSGLCLLNLNSIDELFGRFNILFLSCAFIWALIGVFTKKAGKIHPLSISFYINLISLLLFSWVLFDEKSLLVFTYDFKFWANLLSVAFLSTVIGTSIYYYAIFVLGSIKANSFILITPASALICSYFLLNEKPNFITLIGCCLSILAIFFMNIYSKK</sequence>
<dbReference type="Pfam" id="PF00892">
    <property type="entry name" value="EamA"/>
    <property type="match status" value="2"/>
</dbReference>
<evidence type="ECO:0000256" key="2">
    <source>
        <dbReference type="ARBA" id="ARBA00022475"/>
    </source>
</evidence>
<dbReference type="SUPFAM" id="SSF103481">
    <property type="entry name" value="Multidrug resistance efflux transporter EmrE"/>
    <property type="match status" value="1"/>
</dbReference>
<keyword evidence="5 6" id="KW-0472">Membrane</keyword>
<evidence type="ECO:0000256" key="6">
    <source>
        <dbReference type="SAM" id="Phobius"/>
    </source>
</evidence>
<dbReference type="InterPro" id="IPR000620">
    <property type="entry name" value="EamA_dom"/>
</dbReference>
<dbReference type="Proteomes" id="UP000786183">
    <property type="component" value="Unassembled WGS sequence"/>
</dbReference>
<dbReference type="PANTHER" id="PTHR32322:SF18">
    <property type="entry name" value="S-ADENOSYLMETHIONINE_S-ADENOSYLHOMOCYSTEINE TRANSPORTER"/>
    <property type="match status" value="1"/>
</dbReference>
<evidence type="ECO:0000313" key="9">
    <source>
        <dbReference type="Proteomes" id="UP000786183"/>
    </source>
</evidence>
<dbReference type="RefSeq" id="WP_172230313.1">
    <property type="nucleotide sequence ID" value="NZ_CP035946.1"/>
</dbReference>
<keyword evidence="3 6" id="KW-0812">Transmembrane</keyword>
<evidence type="ECO:0000259" key="7">
    <source>
        <dbReference type="Pfam" id="PF00892"/>
    </source>
</evidence>
<feature type="transmembrane region" description="Helical" evidence="6">
    <location>
        <begin position="273"/>
        <end position="292"/>
    </location>
</feature>
<feature type="transmembrane region" description="Helical" evidence="6">
    <location>
        <begin position="215"/>
        <end position="238"/>
    </location>
</feature>
<dbReference type="InterPro" id="IPR037185">
    <property type="entry name" value="EmrE-like"/>
</dbReference>
<comment type="caution">
    <text evidence="8">The sequence shown here is derived from an EMBL/GenBank/DDBJ whole genome shotgun (WGS) entry which is preliminary data.</text>
</comment>